<evidence type="ECO:0000313" key="2">
    <source>
        <dbReference type="Proteomes" id="UP000234323"/>
    </source>
</evidence>
<reference evidence="1 2" key="1">
    <citation type="submission" date="2015-10" db="EMBL/GenBank/DDBJ databases">
        <title>Genome analyses suggest a sexual origin of heterokaryosis in a supposedly ancient asexual fungus.</title>
        <authorList>
            <person name="Ropars J."/>
            <person name="Sedzielewska K."/>
            <person name="Noel J."/>
            <person name="Charron P."/>
            <person name="Farinelli L."/>
            <person name="Marton T."/>
            <person name="Kruger M."/>
            <person name="Pelin A."/>
            <person name="Brachmann A."/>
            <person name="Corradi N."/>
        </authorList>
    </citation>
    <scope>NUCLEOTIDE SEQUENCE [LARGE SCALE GENOMIC DNA]</scope>
    <source>
        <strain evidence="1 2">A4</strain>
    </source>
</reference>
<dbReference type="AlphaFoldDB" id="A0A2I1G4B7"/>
<dbReference type="Proteomes" id="UP000234323">
    <property type="component" value="Unassembled WGS sequence"/>
</dbReference>
<gene>
    <name evidence="1" type="ORF">RhiirA4_455042</name>
</gene>
<protein>
    <submittedName>
        <fullName evidence="1">Uncharacterized protein</fullName>
    </submittedName>
</protein>
<keyword evidence="2" id="KW-1185">Reference proteome</keyword>
<comment type="caution">
    <text evidence="1">The sequence shown here is derived from an EMBL/GenBank/DDBJ whole genome shotgun (WGS) entry which is preliminary data.</text>
</comment>
<organism evidence="1 2">
    <name type="scientific">Rhizophagus irregularis</name>
    <dbReference type="NCBI Taxonomy" id="588596"/>
    <lineage>
        <taxon>Eukaryota</taxon>
        <taxon>Fungi</taxon>
        <taxon>Fungi incertae sedis</taxon>
        <taxon>Mucoromycota</taxon>
        <taxon>Glomeromycotina</taxon>
        <taxon>Glomeromycetes</taxon>
        <taxon>Glomerales</taxon>
        <taxon>Glomeraceae</taxon>
        <taxon>Rhizophagus</taxon>
    </lineage>
</organism>
<dbReference type="EMBL" id="LLXI01000150">
    <property type="protein sequence ID" value="PKY41460.1"/>
    <property type="molecule type" value="Genomic_DNA"/>
</dbReference>
<name>A0A2I1G4B7_9GLOM</name>
<sequence length="144" mass="16401">MQELYSKVCVGGSIKFVISKEREEEVDESFSCHLATIFARDQEVVAVGLKLFTDKCVVYISKTGSWNKHDVEYINKIKEYVINISKDAPIPLNTAFLRSDVYITKESQNQHILSFTEFAEIEDVIEVRSYTMSSICGYVVGIIK</sequence>
<accession>A0A2I1G4B7</accession>
<proteinExistence type="predicted"/>
<evidence type="ECO:0000313" key="1">
    <source>
        <dbReference type="EMBL" id="PKY41460.1"/>
    </source>
</evidence>
<dbReference type="VEuPathDB" id="FungiDB:RhiirA1_460739"/>